<name>A0A833GYN2_9LEPT</name>
<protein>
    <submittedName>
        <fullName evidence="2">Adenylate/guanylate cyclase domain-containing protein</fullName>
    </submittedName>
</protein>
<feature type="domain" description="Guanylate cyclase" evidence="1">
    <location>
        <begin position="135"/>
        <end position="262"/>
    </location>
</feature>
<dbReference type="EMBL" id="WBUI01000023">
    <property type="protein sequence ID" value="KAB2930048.1"/>
    <property type="molecule type" value="Genomic_DNA"/>
</dbReference>
<dbReference type="GO" id="GO:0035556">
    <property type="term" value="P:intracellular signal transduction"/>
    <property type="evidence" value="ECO:0007669"/>
    <property type="project" value="InterPro"/>
</dbReference>
<dbReference type="RefSeq" id="WP_002768999.1">
    <property type="nucleotide sequence ID" value="NZ_JQDG01000011.1"/>
</dbReference>
<dbReference type="Gene3D" id="3.30.70.1230">
    <property type="entry name" value="Nucleotide cyclase"/>
    <property type="match status" value="1"/>
</dbReference>
<dbReference type="GO" id="GO:0004016">
    <property type="term" value="F:adenylate cyclase activity"/>
    <property type="evidence" value="ECO:0007669"/>
    <property type="project" value="UniProtKB-ARBA"/>
</dbReference>
<dbReference type="Proteomes" id="UP000460298">
    <property type="component" value="Unassembled WGS sequence"/>
</dbReference>
<sequence length="302" mass="34435">MKKIKRHLKELLAITLNTQQISYIGREADPAFNLEEVTGFGGHIVIPRKVAADALVEYFDDRERIVHLCSVLFHLNGRGGSGGIIELKGFRPLQLALEEAGFRFDSELQRFVQTQEGRKTGDWGYLKNDEEYRLAFMSIDVVGSSELVQTNLKVDIENTLRSFRLWIRSIIEAENGRLWYWHGDGGLAAYLEEEGVSAALRSALKIIALLPVFNISQNELRYENDLRVRIGIHYGTARYTSDTARIQSDDISETINIEQKHGEPNAVFVSESAFFLASPETKKFFTEDGQYGQLRLYRNIRL</sequence>
<dbReference type="InterPro" id="IPR029787">
    <property type="entry name" value="Nucleotide_cyclase"/>
</dbReference>
<organism evidence="2 3">
    <name type="scientific">Leptonema illini</name>
    <dbReference type="NCBI Taxonomy" id="183"/>
    <lineage>
        <taxon>Bacteria</taxon>
        <taxon>Pseudomonadati</taxon>
        <taxon>Spirochaetota</taxon>
        <taxon>Spirochaetia</taxon>
        <taxon>Leptospirales</taxon>
        <taxon>Leptospiraceae</taxon>
        <taxon>Leptonema</taxon>
    </lineage>
</organism>
<dbReference type="OrthoDB" id="3976391at2"/>
<proteinExistence type="predicted"/>
<dbReference type="GO" id="GO:0009190">
    <property type="term" value="P:cyclic nucleotide biosynthetic process"/>
    <property type="evidence" value="ECO:0007669"/>
    <property type="project" value="InterPro"/>
</dbReference>
<evidence type="ECO:0000259" key="1">
    <source>
        <dbReference type="PROSITE" id="PS50125"/>
    </source>
</evidence>
<dbReference type="CDD" id="cd07302">
    <property type="entry name" value="CHD"/>
    <property type="match status" value="1"/>
</dbReference>
<accession>A0A833GYN2</accession>
<dbReference type="InterPro" id="IPR001054">
    <property type="entry name" value="A/G_cyclase"/>
</dbReference>
<reference evidence="2 3" key="1">
    <citation type="submission" date="2019-10" db="EMBL/GenBank/DDBJ databases">
        <title>Extracellular Electron Transfer in a Candidatus Methanoperedens spp. Enrichment Culture.</title>
        <authorList>
            <person name="Berger S."/>
            <person name="Rangel Shaw D."/>
            <person name="Berben T."/>
            <person name="In 'T Zandt M."/>
            <person name="Frank J."/>
            <person name="Reimann J."/>
            <person name="Jetten M.S.M."/>
            <person name="Welte C.U."/>
        </authorList>
    </citation>
    <scope>NUCLEOTIDE SEQUENCE [LARGE SCALE GENOMIC DNA]</scope>
    <source>
        <strain evidence="2">SB12</strain>
    </source>
</reference>
<dbReference type="PROSITE" id="PS50125">
    <property type="entry name" value="GUANYLATE_CYCLASE_2"/>
    <property type="match status" value="1"/>
</dbReference>
<evidence type="ECO:0000313" key="3">
    <source>
        <dbReference type="Proteomes" id="UP000460298"/>
    </source>
</evidence>
<dbReference type="SUPFAM" id="SSF55073">
    <property type="entry name" value="Nucleotide cyclase"/>
    <property type="match status" value="1"/>
</dbReference>
<gene>
    <name evidence="2" type="ORF">F9K24_17810</name>
</gene>
<comment type="caution">
    <text evidence="2">The sequence shown here is derived from an EMBL/GenBank/DDBJ whole genome shotgun (WGS) entry which is preliminary data.</text>
</comment>
<dbReference type="AlphaFoldDB" id="A0A833GYN2"/>
<evidence type="ECO:0000313" key="2">
    <source>
        <dbReference type="EMBL" id="KAB2930048.1"/>
    </source>
</evidence>